<dbReference type="AlphaFoldDB" id="A0AAP2GR85"/>
<protein>
    <submittedName>
        <fullName evidence="1">DUF3352 domain-containing protein</fullName>
    </submittedName>
</protein>
<dbReference type="Pfam" id="PF11832">
    <property type="entry name" value="DUF3352"/>
    <property type="match status" value="1"/>
</dbReference>
<evidence type="ECO:0000313" key="2">
    <source>
        <dbReference type="Proteomes" id="UP001319200"/>
    </source>
</evidence>
<comment type="caution">
    <text evidence="1">The sequence shown here is derived from an EMBL/GenBank/DDBJ whole genome shotgun (WGS) entry which is preliminary data.</text>
</comment>
<sequence>MKALKWILIFGFLGAVAWVTYQWYVNTADVSADALSFVPSDAIYYVTTDDPIGTWKEIARSDAWAHLQKNTYFASLTASANSLDSMIHDNDLLFDLIGSRALLASAHMTGPKEYDFLFLVDLKEVSGIKFLNDYLTTFSTEGFTVRKEKHGTEDLVILHHPADKTNLYLSLPGGFLLASYNRKIITSALDAHAGTDNLAAHALVNNADQVAGNGLLKFYLNYAMLPQFMTAYSSGTNEYVNRLSKALQTSGLSVTVENELIKATGNTYVNDSVESYLKTLAISGRGATEFTEIAPQRTAFCLGLGFSSFSEFFTNFEKNVQEDVTEYGNYRENLKQVENYLNIDLQENFINWIGDEVALLELQSHGKGVDNETALVLKAGNIEKARKDLEHIEKMVRKKTPVKFKSVDHRGYKISYLSMKGLFKALLGKFFARYDKPYYTIVNNFVIFSNHPQTLKSIIDDYLDKNTLVKSDEFRAFRKEFDDEGSVFIYLNTPVLFNTVKKLVDSPTRSDMDRNKEYIVCFRQVGFQLVPDNGNFKTTLAEQFVAPEPAPVLVATADTAADSLTEQEEPAPLQAMVTTEASDPMELPYIYAQDLNKTSYTAYFPDSTVQLRVELRNGFKDGSYTEYHANGEVKMRGHFKRDQRDGLWRLYDEDGKQVLKRSYHEGEIVREKSRD</sequence>
<organism evidence="1 2">
    <name type="scientific">Chryseosolibacter histidini</name>
    <dbReference type="NCBI Taxonomy" id="2782349"/>
    <lineage>
        <taxon>Bacteria</taxon>
        <taxon>Pseudomonadati</taxon>
        <taxon>Bacteroidota</taxon>
        <taxon>Cytophagia</taxon>
        <taxon>Cytophagales</taxon>
        <taxon>Chryseotaleaceae</taxon>
        <taxon>Chryseosolibacter</taxon>
    </lineage>
</organism>
<name>A0AAP2GR85_9BACT</name>
<dbReference type="Gene3D" id="2.20.110.10">
    <property type="entry name" value="Histone H3 K4-specific methyltransferase SET7/9 N-terminal domain"/>
    <property type="match status" value="1"/>
</dbReference>
<reference evidence="1 2" key="1">
    <citation type="submission" date="2021-05" db="EMBL/GenBank/DDBJ databases">
        <title>A Polyphasic approach of four new species of the genus Ohtaekwangia: Ohtaekwangia histidinii sp. nov., Ohtaekwangia cretensis sp. nov., Ohtaekwangia indiensis sp. nov., Ohtaekwangia reichenbachii sp. nov. from diverse environment.</title>
        <authorList>
            <person name="Octaviana S."/>
        </authorList>
    </citation>
    <scope>NUCLEOTIDE SEQUENCE [LARGE SCALE GENOMIC DNA]</scope>
    <source>
        <strain evidence="1 2">PWU4</strain>
    </source>
</reference>
<keyword evidence="2" id="KW-1185">Reference proteome</keyword>
<accession>A0AAP2GR85</accession>
<dbReference type="Proteomes" id="UP001319200">
    <property type="component" value="Unassembled WGS sequence"/>
</dbReference>
<gene>
    <name evidence="1" type="ORF">KK083_22855</name>
</gene>
<evidence type="ECO:0000313" key="1">
    <source>
        <dbReference type="EMBL" id="MBT1699745.1"/>
    </source>
</evidence>
<dbReference type="RefSeq" id="WP_254167894.1">
    <property type="nucleotide sequence ID" value="NZ_JAHESF010000029.1"/>
</dbReference>
<proteinExistence type="predicted"/>
<dbReference type="InterPro" id="IPR021787">
    <property type="entry name" value="DUF3352"/>
</dbReference>
<dbReference type="EMBL" id="JAHESF010000029">
    <property type="protein sequence ID" value="MBT1699745.1"/>
    <property type="molecule type" value="Genomic_DNA"/>
</dbReference>
<dbReference type="SUPFAM" id="SSF82185">
    <property type="entry name" value="Histone H3 K4-specific methyltransferase SET7/9 N-terminal domain"/>
    <property type="match status" value="1"/>
</dbReference>